<dbReference type="PIRSF" id="PIRSF010052">
    <property type="entry name" value="Polyub_prc_Npl4"/>
    <property type="match status" value="1"/>
</dbReference>
<dbReference type="PANTHER" id="PTHR12710">
    <property type="entry name" value="NUCLEAR PROTEIN LOCALIZATION 4"/>
    <property type="match status" value="1"/>
</dbReference>
<protein>
    <recommendedName>
        <fullName evidence="4">Nuclear protein localization protein 4</fullName>
    </recommendedName>
</protein>
<dbReference type="PROSITE" id="PS50249">
    <property type="entry name" value="MPN"/>
    <property type="match status" value="1"/>
</dbReference>
<name>A0AAD7E331_9AGAR</name>
<dbReference type="GO" id="GO:0031625">
    <property type="term" value="F:ubiquitin protein ligase binding"/>
    <property type="evidence" value="ECO:0007669"/>
    <property type="project" value="TreeGrafter"/>
</dbReference>
<comment type="subcellular location">
    <subcellularLocation>
        <location evidence="2">Cytoplasm</location>
        <location evidence="2">Perinuclear region</location>
    </subcellularLocation>
    <subcellularLocation>
        <location evidence="1">Nucleus membrane</location>
        <topology evidence="1">Peripheral membrane protein</topology>
        <orientation evidence="1">Cytoplasmic side</orientation>
    </subcellularLocation>
</comment>
<organism evidence="6 7">
    <name type="scientific">Mycena pura</name>
    <dbReference type="NCBI Taxonomy" id="153505"/>
    <lineage>
        <taxon>Eukaryota</taxon>
        <taxon>Fungi</taxon>
        <taxon>Dikarya</taxon>
        <taxon>Basidiomycota</taxon>
        <taxon>Agaricomycotina</taxon>
        <taxon>Agaricomycetes</taxon>
        <taxon>Agaricomycetidae</taxon>
        <taxon>Agaricales</taxon>
        <taxon>Marasmiineae</taxon>
        <taxon>Mycenaceae</taxon>
        <taxon>Mycena</taxon>
    </lineage>
</organism>
<dbReference type="EMBL" id="JARJCW010000004">
    <property type="protein sequence ID" value="KAJ7225887.1"/>
    <property type="molecule type" value="Genomic_DNA"/>
</dbReference>
<gene>
    <name evidence="6" type="ORF">GGX14DRAFT_548592</name>
</gene>
<feature type="domain" description="MPN" evidence="5">
    <location>
        <begin position="229"/>
        <end position="369"/>
    </location>
</feature>
<sequence>MLLRVRSRDGNFRFDLAPTADVSELVVKILETAPDADPSTVTISNQPRGNEVLFSTLKGRSLQSLGLNHADLVFINYKPKSASASSSPVPSQPIAVPEATRIWETVKEDPVDMHWRSKDGRIPRQRDARFCTHATKGMCDYCMPIEPYDAAYHKEHAIKHLSYHAYLKKLTPKSSSSATSSLPPLEPLSYKVKVPCPSGHPSWPAGICTACQPSAITLQSQPFRMVDHLEIAAMDMVDRFLHAWRSTGCQRFGWLIGRYEPYDKVPLGVKAVVEAIYEPPQEGELDGLSLGLPWEGEPRIRALSVSASTPLTVVGYIFTDLTPTEEDRSKNVYKRHPGSFYMSSLEAIFAATMQRANPTPSKSSPTGQFSSRLVTAIVTATVDGQIDIAAYQVSEQACAMVEADMIEASVDPGIVLVKEEDRTQGSARYVPDVFFTYKNEYGLEVKKTAKPAFPVEYLMVNVTHGFPQNPSPLFKSVRFAIENRFGLEDQRIESVMSALAGLDAPDIEDSRLARPGEAHKRRELATWLSDWHLVMFLETTQLFSPDDIKLMMRIVSSPNLLEDLSQLDPLLASDGWKTLMTFTRETASSRAIRPPVEDNAIPQDVLDQIAAEEAAARGSDGDDAGAGLSSRICPHCTYENAPGGTDCEVCGLPL</sequence>
<evidence type="ECO:0000259" key="5">
    <source>
        <dbReference type="PROSITE" id="PS50249"/>
    </source>
</evidence>
<keyword evidence="7" id="KW-1185">Reference proteome</keyword>
<dbReference type="PANTHER" id="PTHR12710:SF0">
    <property type="entry name" value="NUCLEAR PROTEIN LOCALIZATION PROTEIN 4 HOMOLOG"/>
    <property type="match status" value="1"/>
</dbReference>
<evidence type="ECO:0000256" key="4">
    <source>
        <dbReference type="ARBA" id="ARBA00019709"/>
    </source>
</evidence>
<dbReference type="InterPro" id="IPR007717">
    <property type="entry name" value="NPL4_C"/>
</dbReference>
<dbReference type="AlphaFoldDB" id="A0AAD7E331"/>
<dbReference type="GO" id="GO:0043130">
    <property type="term" value="F:ubiquitin binding"/>
    <property type="evidence" value="ECO:0007669"/>
    <property type="project" value="TreeGrafter"/>
</dbReference>
<comment type="similarity">
    <text evidence="3">Belongs to the NPL4 family.</text>
</comment>
<dbReference type="CDD" id="cd08061">
    <property type="entry name" value="MPN_NPL4"/>
    <property type="match status" value="1"/>
</dbReference>
<dbReference type="InterPro" id="IPR007716">
    <property type="entry name" value="NPL4_Zn-bd_put"/>
</dbReference>
<dbReference type="SUPFAM" id="SSF54236">
    <property type="entry name" value="Ubiquitin-like"/>
    <property type="match status" value="1"/>
</dbReference>
<dbReference type="GO" id="GO:0048471">
    <property type="term" value="C:perinuclear region of cytoplasm"/>
    <property type="evidence" value="ECO:0007669"/>
    <property type="project" value="UniProtKB-SubCell"/>
</dbReference>
<dbReference type="InterPro" id="IPR016563">
    <property type="entry name" value="Npl4"/>
</dbReference>
<dbReference type="Gene3D" id="3.10.20.90">
    <property type="entry name" value="Phosphatidylinositol 3-kinase Catalytic Subunit, Chain A, domain 1"/>
    <property type="match status" value="1"/>
</dbReference>
<accession>A0AAD7E331</accession>
<dbReference type="InterPro" id="IPR037518">
    <property type="entry name" value="MPN"/>
</dbReference>
<evidence type="ECO:0000256" key="2">
    <source>
        <dbReference type="ARBA" id="ARBA00004556"/>
    </source>
</evidence>
<dbReference type="GO" id="GO:0006511">
    <property type="term" value="P:ubiquitin-dependent protein catabolic process"/>
    <property type="evidence" value="ECO:0007669"/>
    <property type="project" value="InterPro"/>
</dbReference>
<dbReference type="Pfam" id="PF05021">
    <property type="entry name" value="NPL4"/>
    <property type="match status" value="1"/>
</dbReference>
<evidence type="ECO:0000313" key="7">
    <source>
        <dbReference type="Proteomes" id="UP001219525"/>
    </source>
</evidence>
<reference evidence="6" key="1">
    <citation type="submission" date="2023-03" db="EMBL/GenBank/DDBJ databases">
        <title>Massive genome expansion in bonnet fungi (Mycena s.s.) driven by repeated elements and novel gene families across ecological guilds.</title>
        <authorList>
            <consortium name="Lawrence Berkeley National Laboratory"/>
            <person name="Harder C.B."/>
            <person name="Miyauchi S."/>
            <person name="Viragh M."/>
            <person name="Kuo A."/>
            <person name="Thoen E."/>
            <person name="Andreopoulos B."/>
            <person name="Lu D."/>
            <person name="Skrede I."/>
            <person name="Drula E."/>
            <person name="Henrissat B."/>
            <person name="Morin E."/>
            <person name="Kohler A."/>
            <person name="Barry K."/>
            <person name="LaButti K."/>
            <person name="Morin E."/>
            <person name="Salamov A."/>
            <person name="Lipzen A."/>
            <person name="Mereny Z."/>
            <person name="Hegedus B."/>
            <person name="Baldrian P."/>
            <person name="Stursova M."/>
            <person name="Weitz H."/>
            <person name="Taylor A."/>
            <person name="Grigoriev I.V."/>
            <person name="Nagy L.G."/>
            <person name="Martin F."/>
            <person name="Kauserud H."/>
        </authorList>
    </citation>
    <scope>NUCLEOTIDE SEQUENCE</scope>
    <source>
        <strain evidence="6">9144</strain>
    </source>
</reference>
<comment type="caution">
    <text evidence="6">The sequence shown here is derived from an EMBL/GenBank/DDBJ whole genome shotgun (WGS) entry which is preliminary data.</text>
</comment>
<dbReference type="Proteomes" id="UP001219525">
    <property type="component" value="Unassembled WGS sequence"/>
</dbReference>
<dbReference type="GO" id="GO:0031965">
    <property type="term" value="C:nuclear membrane"/>
    <property type="evidence" value="ECO:0007669"/>
    <property type="project" value="UniProtKB-SubCell"/>
</dbReference>
<evidence type="ECO:0000313" key="6">
    <source>
        <dbReference type="EMBL" id="KAJ7225887.1"/>
    </source>
</evidence>
<evidence type="ECO:0000256" key="1">
    <source>
        <dbReference type="ARBA" id="ARBA00004335"/>
    </source>
</evidence>
<dbReference type="InterPro" id="IPR029071">
    <property type="entry name" value="Ubiquitin-like_domsf"/>
</dbReference>
<dbReference type="Pfam" id="PF05020">
    <property type="entry name" value="zf-NPL4"/>
    <property type="match status" value="1"/>
</dbReference>
<evidence type="ECO:0000256" key="3">
    <source>
        <dbReference type="ARBA" id="ARBA00011025"/>
    </source>
</evidence>
<proteinExistence type="inferred from homology"/>